<dbReference type="GO" id="GO:0016887">
    <property type="term" value="F:ATP hydrolysis activity"/>
    <property type="evidence" value="ECO:0007669"/>
    <property type="project" value="InterPro"/>
</dbReference>
<dbReference type="AlphaFoldDB" id="C1C156"/>
<keyword evidence="5" id="KW-0256">Endoplasmic reticulum</keyword>
<evidence type="ECO:0000313" key="10">
    <source>
        <dbReference type="EMBL" id="ACO15009.1"/>
    </source>
</evidence>
<reference evidence="10" key="1">
    <citation type="submission" date="2009-03" db="EMBL/GenBank/DDBJ databases">
        <title>Caligus clemensi ESTs and full-length cDNAs.</title>
        <authorList>
            <person name="Yasuike M."/>
            <person name="von Schalburg K."/>
            <person name="Cooper G."/>
            <person name="Leong J."/>
            <person name="Jones S.R.M."/>
            <person name="Koop B.F."/>
        </authorList>
    </citation>
    <scope>NUCLEOTIDE SEQUENCE</scope>
    <source>
        <tissue evidence="10">Whole</tissue>
    </source>
</reference>
<dbReference type="SUPFAM" id="SSF52540">
    <property type="entry name" value="P-loop containing nucleoside triphosphate hydrolases"/>
    <property type="match status" value="1"/>
</dbReference>
<dbReference type="Pfam" id="PF06309">
    <property type="entry name" value="Torsin"/>
    <property type="match status" value="1"/>
</dbReference>
<name>C1C156_CALCM</name>
<feature type="domain" description="Torsin-1A C-terminal" evidence="9">
    <location>
        <begin position="275"/>
        <end position="332"/>
    </location>
</feature>
<evidence type="ECO:0000256" key="2">
    <source>
        <dbReference type="ARBA" id="ARBA00006235"/>
    </source>
</evidence>
<dbReference type="Gene3D" id="3.40.50.300">
    <property type="entry name" value="P-loop containing nucleotide triphosphate hydrolases"/>
    <property type="match status" value="1"/>
</dbReference>
<comment type="similarity">
    <text evidence="2">Belongs to the ClpA/ClpB family. Torsin subfamily.</text>
</comment>
<dbReference type="PRINTS" id="PR00300">
    <property type="entry name" value="CLPPROTEASEA"/>
</dbReference>
<keyword evidence="4" id="KW-0547">Nucleotide-binding</keyword>
<evidence type="ECO:0000259" key="9">
    <source>
        <dbReference type="Pfam" id="PF21376"/>
    </source>
</evidence>
<keyword evidence="6" id="KW-0067">ATP-binding</keyword>
<dbReference type="EMBL" id="BT080585">
    <property type="protein sequence ID" value="ACO15009.1"/>
    <property type="molecule type" value="mRNA"/>
</dbReference>
<dbReference type="InterPro" id="IPR027417">
    <property type="entry name" value="P-loop_NTPase"/>
</dbReference>
<sequence>MKTSVLFVVLSGLLCTAEALLDPMFAGIGAVGAAVVGSFWYNRGSGNKCYERNPDNANAMARNLTKTLSEGIFGQHLVKKMVVRSIGSHLRVEKPAKALVLSFHGLTGVGKNYVAKMIANAMYPMEGMNSPHVNLFISTLHFPIASQGPAYKVIVQEWIQSSITLCPNSLFIFDEIDKMPPDVIDGIKPFIDFHENVGGRNYRKAIFIFLSNTGGKQITNFVHELWLYGAKRDDISYEDLEGLVTMGAFNEDGGLKAANIIQQNLVDHYIPFLPLERRHVRMCIDKELRDRRASISEEEKDDILNSLQYWPDKKRGIYSSSGCKRIGKKLDLFLMD</sequence>
<dbReference type="InterPro" id="IPR010448">
    <property type="entry name" value="Torsin"/>
</dbReference>
<evidence type="ECO:0000256" key="6">
    <source>
        <dbReference type="ARBA" id="ARBA00022840"/>
    </source>
</evidence>
<dbReference type="InterPro" id="IPR049337">
    <property type="entry name" value="TOR1A_C"/>
</dbReference>
<evidence type="ECO:0000256" key="1">
    <source>
        <dbReference type="ARBA" id="ARBA00004319"/>
    </source>
</evidence>
<protein>
    <submittedName>
        <fullName evidence="10">Torsin-1B</fullName>
    </submittedName>
</protein>
<evidence type="ECO:0000256" key="4">
    <source>
        <dbReference type="ARBA" id="ARBA00022741"/>
    </source>
</evidence>
<keyword evidence="7" id="KW-0325">Glycoprotein</keyword>
<evidence type="ECO:0000256" key="5">
    <source>
        <dbReference type="ARBA" id="ARBA00022824"/>
    </source>
</evidence>
<accession>C1C156</accession>
<dbReference type="GO" id="GO:0005788">
    <property type="term" value="C:endoplasmic reticulum lumen"/>
    <property type="evidence" value="ECO:0007669"/>
    <property type="project" value="UniProtKB-SubCell"/>
</dbReference>
<comment type="subcellular location">
    <subcellularLocation>
        <location evidence="1">Endoplasmic reticulum lumen</location>
    </subcellularLocation>
</comment>
<evidence type="ECO:0000256" key="7">
    <source>
        <dbReference type="ARBA" id="ARBA00023180"/>
    </source>
</evidence>
<feature type="chain" id="PRO_5002907744" evidence="8">
    <location>
        <begin position="20"/>
        <end position="336"/>
    </location>
</feature>
<feature type="signal peptide" evidence="8">
    <location>
        <begin position="1"/>
        <end position="19"/>
    </location>
</feature>
<dbReference type="FunFam" id="3.40.50.300:FF:002276">
    <property type="entry name" value="Torsin, putative"/>
    <property type="match status" value="1"/>
</dbReference>
<dbReference type="GO" id="GO:0005524">
    <property type="term" value="F:ATP binding"/>
    <property type="evidence" value="ECO:0007669"/>
    <property type="project" value="UniProtKB-KW"/>
</dbReference>
<dbReference type="InterPro" id="IPR001270">
    <property type="entry name" value="ClpA/B"/>
</dbReference>
<evidence type="ECO:0000256" key="3">
    <source>
        <dbReference type="ARBA" id="ARBA00022729"/>
    </source>
</evidence>
<organism evidence="10">
    <name type="scientific">Caligus clemensi</name>
    <name type="common">Sea louse</name>
    <dbReference type="NCBI Taxonomy" id="344056"/>
    <lineage>
        <taxon>Eukaryota</taxon>
        <taxon>Metazoa</taxon>
        <taxon>Ecdysozoa</taxon>
        <taxon>Arthropoda</taxon>
        <taxon>Crustacea</taxon>
        <taxon>Multicrustacea</taxon>
        <taxon>Hexanauplia</taxon>
        <taxon>Copepoda</taxon>
        <taxon>Siphonostomatoida</taxon>
        <taxon>Caligidae</taxon>
        <taxon>Caligus</taxon>
    </lineage>
</organism>
<keyword evidence="3 8" id="KW-0732">Signal</keyword>
<dbReference type="PANTHER" id="PTHR10760:SF2">
    <property type="entry name" value="LD13476P-RELATED"/>
    <property type="match status" value="1"/>
</dbReference>
<dbReference type="Pfam" id="PF21376">
    <property type="entry name" value="TOR1A_C"/>
    <property type="match status" value="1"/>
</dbReference>
<proteinExistence type="evidence at transcript level"/>
<dbReference type="PANTHER" id="PTHR10760">
    <property type="entry name" value="TORSIN"/>
    <property type="match status" value="1"/>
</dbReference>
<gene>
    <name evidence="10" type="primary">TOR1B</name>
</gene>
<evidence type="ECO:0000256" key="8">
    <source>
        <dbReference type="SAM" id="SignalP"/>
    </source>
</evidence>